<organism evidence="1 2">
    <name type="scientific">Arthrobacter phage King2</name>
    <dbReference type="NCBI Taxonomy" id="2762386"/>
    <lineage>
        <taxon>Viruses</taxon>
        <taxon>Duplodnaviria</taxon>
        <taxon>Heunggongvirae</taxon>
        <taxon>Uroviricota</taxon>
        <taxon>Caudoviricetes</taxon>
        <taxon>Berryhillviridae</taxon>
        <taxon>Jawnskivirus</taxon>
        <taxon>Jawnskivirus king2</taxon>
    </lineage>
</organism>
<dbReference type="EMBL" id="MT776811">
    <property type="protein sequence ID" value="QNJ59616.1"/>
    <property type="molecule type" value="Genomic_DNA"/>
</dbReference>
<evidence type="ECO:0000313" key="2">
    <source>
        <dbReference type="Proteomes" id="UP000515824"/>
    </source>
</evidence>
<gene>
    <name evidence="1" type="primary">46</name>
    <name evidence="1" type="ORF">SEA_KING2_46</name>
</gene>
<proteinExistence type="predicted"/>
<evidence type="ECO:0000313" key="1">
    <source>
        <dbReference type="EMBL" id="QNJ59616.1"/>
    </source>
</evidence>
<keyword evidence="2" id="KW-1185">Reference proteome</keyword>
<dbReference type="Proteomes" id="UP000515824">
    <property type="component" value="Segment"/>
</dbReference>
<name>A0A7G8LQU4_9CAUD</name>
<accession>A0A7G8LQU4</accession>
<reference evidence="1 2" key="1">
    <citation type="submission" date="2020-07" db="EMBL/GenBank/DDBJ databases">
        <authorList>
            <person name="Nako S."/>
            <person name="Toma J."/>
            <person name="Patel S."/>
            <person name="Evtimov V.S."/>
            <person name="Gupta M."/>
            <person name="Mulukutla S."/>
            <person name="Chin A."/>
            <person name="Ariel J.D."/>
            <person name="Lizotte J.G."/>
            <person name="Godshall S.L."/>
            <person name="Heck A.E."/>
            <person name="Lamb G.M."/>
            <person name="Ponna A.K."/>
            <person name="DiCamillo L.T."/>
            <person name="Hornbaker A.C."/>
            <person name="Suh J.C."/>
            <person name="Rajasekaran J.V."/>
            <person name="Kim M.H."/>
            <person name="Dabre S."/>
            <person name="Wang C."/>
            <person name="Orlik V.A."/>
            <person name="Nguyen E.T."/>
            <person name="Khakhina S."/>
            <person name="Gurney S.M.R."/>
            <person name="Garlena R.A."/>
            <person name="Russell D.A."/>
            <person name="Pope W.H."/>
            <person name="Jacobs-Sera D."/>
            <person name="Hatfull G.F."/>
        </authorList>
    </citation>
    <scope>NUCLEOTIDE SEQUENCE [LARGE SCALE GENOMIC DNA]</scope>
</reference>
<sequence>MTFATDKLVTARKTHKCGECFRPIVKGEKYHRGAGSWEGDFWHLKWCRPCDQFRSILLYVDAEFWNECYGGIGSWVDNVGAQELSDRDFSWTFRLHIARLCSMYRQHWAGLTSEIEHAQAAMQIEKSRRAKESAEKLRQYNEQLRRSGVIK</sequence>
<protein>
    <submittedName>
        <fullName evidence="1">Uncharacterized protein</fullName>
    </submittedName>
</protein>